<feature type="region of interest" description="Disordered" evidence="3">
    <location>
        <begin position="1"/>
        <end position="21"/>
    </location>
</feature>
<evidence type="ECO:0000256" key="4">
    <source>
        <dbReference type="SAM" id="Phobius"/>
    </source>
</evidence>
<dbReference type="Gene3D" id="3.40.570.10">
    <property type="entry name" value="Extracellular Endonuclease, subunit A"/>
    <property type="match status" value="1"/>
</dbReference>
<dbReference type="GO" id="GO:0004519">
    <property type="term" value="F:endonuclease activity"/>
    <property type="evidence" value="ECO:0007669"/>
    <property type="project" value="UniProtKB-KW"/>
</dbReference>
<keyword evidence="7" id="KW-0540">Nuclease</keyword>
<dbReference type="SMART" id="SM00477">
    <property type="entry name" value="NUC"/>
    <property type="match status" value="1"/>
</dbReference>
<reference evidence="8" key="1">
    <citation type="submission" date="2016-10" db="EMBL/GenBank/DDBJ databases">
        <authorList>
            <person name="Varghese N."/>
            <person name="Submissions S."/>
        </authorList>
    </citation>
    <scope>NUCLEOTIDE SEQUENCE [LARGE SCALE GENOMIC DNA]</scope>
    <source>
        <strain evidence="8">DSM 23920</strain>
    </source>
</reference>
<evidence type="ECO:0000259" key="5">
    <source>
        <dbReference type="SMART" id="SM00477"/>
    </source>
</evidence>
<evidence type="ECO:0000256" key="3">
    <source>
        <dbReference type="SAM" id="MobiDB-lite"/>
    </source>
</evidence>
<keyword evidence="8" id="KW-1185">Reference proteome</keyword>
<accession>A0A1H3ZCR8</accession>
<dbReference type="EMBL" id="FNRL01000004">
    <property type="protein sequence ID" value="SEA21174.1"/>
    <property type="molecule type" value="Genomic_DNA"/>
</dbReference>
<keyword evidence="7" id="KW-0378">Hydrolase</keyword>
<evidence type="ECO:0000256" key="2">
    <source>
        <dbReference type="PIRSR" id="PIRSR640255-2"/>
    </source>
</evidence>
<proteinExistence type="predicted"/>
<keyword evidence="2" id="KW-0479">Metal-binding</keyword>
<keyword evidence="4" id="KW-1133">Transmembrane helix</keyword>
<dbReference type="PANTHER" id="PTHR13966:SF5">
    <property type="entry name" value="ENDONUCLEASE G, MITOCHONDRIAL"/>
    <property type="match status" value="1"/>
</dbReference>
<dbReference type="InterPro" id="IPR001604">
    <property type="entry name" value="Endo_G_ENPP1-like_dom"/>
</dbReference>
<name>A0A1H3ZCR8_9BACT</name>
<feature type="domain" description="ENPP1-3/EXOG-like endonuclease/phosphodiesterase" evidence="5">
    <location>
        <begin position="278"/>
        <end position="487"/>
    </location>
</feature>
<dbReference type="GO" id="GO:0046872">
    <property type="term" value="F:metal ion binding"/>
    <property type="evidence" value="ECO:0007669"/>
    <property type="project" value="UniProtKB-KW"/>
</dbReference>
<dbReference type="STRING" id="408074.SAMN05660909_01142"/>
<keyword evidence="7" id="KW-0255">Endonuclease</keyword>
<dbReference type="PANTHER" id="PTHR13966">
    <property type="entry name" value="ENDONUCLEASE RELATED"/>
    <property type="match status" value="1"/>
</dbReference>
<feature type="binding site" evidence="2">
    <location>
        <position position="371"/>
    </location>
    <ligand>
        <name>Mg(2+)</name>
        <dbReference type="ChEBI" id="CHEBI:18420"/>
        <note>catalytic</note>
    </ligand>
</feature>
<dbReference type="Proteomes" id="UP000199656">
    <property type="component" value="Unassembled WGS sequence"/>
</dbReference>
<feature type="region of interest" description="Disordered" evidence="3">
    <location>
        <begin position="51"/>
        <end position="85"/>
    </location>
</feature>
<dbReference type="InterPro" id="IPR040255">
    <property type="entry name" value="Non-specific_endonuclease"/>
</dbReference>
<dbReference type="RefSeq" id="WP_089759566.1">
    <property type="nucleotide sequence ID" value="NZ_BKAT01000005.1"/>
</dbReference>
<dbReference type="GO" id="GO:0003676">
    <property type="term" value="F:nucleic acid binding"/>
    <property type="evidence" value="ECO:0007669"/>
    <property type="project" value="InterPro"/>
</dbReference>
<dbReference type="CDD" id="cd00091">
    <property type="entry name" value="NUC"/>
    <property type="match status" value="1"/>
</dbReference>
<feature type="transmembrane region" description="Helical" evidence="4">
    <location>
        <begin position="23"/>
        <end position="41"/>
    </location>
</feature>
<dbReference type="InterPro" id="IPR044929">
    <property type="entry name" value="DNA/RNA_non-sp_Endonuclease_sf"/>
</dbReference>
<keyword evidence="4" id="KW-0472">Membrane</keyword>
<feature type="active site" description="Proton acceptor" evidence="1">
    <location>
        <position position="340"/>
    </location>
</feature>
<feature type="domain" description="DNA/RNA non-specific endonuclease/pyrophosphatase/phosphodiesterase" evidence="6">
    <location>
        <begin position="277"/>
        <end position="487"/>
    </location>
</feature>
<gene>
    <name evidence="7" type="ORF">SAMN05660909_01142</name>
</gene>
<keyword evidence="4" id="KW-0812">Transmembrane</keyword>
<dbReference type="AlphaFoldDB" id="A0A1H3ZCR8"/>
<evidence type="ECO:0000313" key="7">
    <source>
        <dbReference type="EMBL" id="SEA21174.1"/>
    </source>
</evidence>
<protein>
    <submittedName>
        <fullName evidence="7">Endonuclease G</fullName>
    </submittedName>
</protein>
<dbReference type="SMART" id="SM00892">
    <property type="entry name" value="Endonuclease_NS"/>
    <property type="match status" value="1"/>
</dbReference>
<feature type="compositionally biased region" description="Basic residues" evidence="3">
    <location>
        <begin position="1"/>
        <end position="18"/>
    </location>
</feature>
<evidence type="ECO:0000256" key="1">
    <source>
        <dbReference type="PIRSR" id="PIRSR640255-1"/>
    </source>
</evidence>
<sequence>MPQRKKKGIQKGKGKGKGKQNEVGYNSLAVIVILAIAAFVVSTCNRQIVTGKREPGTEQPSSPKGKPNKKTHKKENNNRAGTQTSAVPLLLKEDFEWGHKTNYNSENVELKTGQWSLKNAVLGNGNEDKKIGKQSLRLRDNGTATMNFDINYSGAVTVTVKYAMYGSDEAGEWELLSSSNRGQRFIKVGETVKVEAGSLRTATFVVNADGNIRFQVRKTSREGGRINLDMLTVEAGGKVAEPKPGDKKVAGDDDNLLLGNPSGAASDLVMANNYLMDKEYYQLSYNREKATPNWVSWHVDRRDIGKMGRANNFRPDFDLPANWYQVSENSYKGSGFDRGHNCPSGDRTFNRAGNEATFLMSNMIPQAPNHNQHLWKNLEEYTRELVMKGNEVYIVMGSYGSGGTGANGSSKKIDRNRINVPSHIWKVILVLPDGGNDLKRISKHTRIIAVNTPNRNDVNARWSAYLTSISNIEQATGYKIFDKIPDSVRQELVKKIDTGAN</sequence>
<evidence type="ECO:0000259" key="6">
    <source>
        <dbReference type="SMART" id="SM00892"/>
    </source>
</evidence>
<dbReference type="SUPFAM" id="SSF54060">
    <property type="entry name" value="His-Me finger endonucleases"/>
    <property type="match status" value="1"/>
</dbReference>
<evidence type="ECO:0000313" key="8">
    <source>
        <dbReference type="Proteomes" id="UP000199656"/>
    </source>
</evidence>
<dbReference type="GO" id="GO:0016787">
    <property type="term" value="F:hydrolase activity"/>
    <property type="evidence" value="ECO:0007669"/>
    <property type="project" value="InterPro"/>
</dbReference>
<organism evidence="7 8">
    <name type="scientific">Chitinophaga terrae</name>
    <name type="common">ex Kim and Jung 2007</name>
    <dbReference type="NCBI Taxonomy" id="408074"/>
    <lineage>
        <taxon>Bacteria</taxon>
        <taxon>Pseudomonadati</taxon>
        <taxon>Bacteroidota</taxon>
        <taxon>Chitinophagia</taxon>
        <taxon>Chitinophagales</taxon>
        <taxon>Chitinophagaceae</taxon>
        <taxon>Chitinophaga</taxon>
    </lineage>
</organism>
<dbReference type="OrthoDB" id="9811262at2"/>
<dbReference type="InterPro" id="IPR020821">
    <property type="entry name" value="ENPP1-3/EXOG-like_nuc-like"/>
</dbReference>
<dbReference type="InterPro" id="IPR044925">
    <property type="entry name" value="His-Me_finger_sf"/>
</dbReference>
<dbReference type="Pfam" id="PF01223">
    <property type="entry name" value="Endonuclease_NS"/>
    <property type="match status" value="1"/>
</dbReference>